<feature type="region of interest" description="Disordered" evidence="11">
    <location>
        <begin position="200"/>
        <end position="233"/>
    </location>
</feature>
<protein>
    <recommendedName>
        <fullName evidence="15">Nuclear receptor subfamily 2 group E member 1</fullName>
    </recommendedName>
</protein>
<proteinExistence type="inferred from homology"/>
<evidence type="ECO:0000259" key="12">
    <source>
        <dbReference type="PROSITE" id="PS51030"/>
    </source>
</evidence>
<gene>
    <name evidence="14" type="ORF">PYX00_004689</name>
</gene>
<dbReference type="PRINTS" id="PR00047">
    <property type="entry name" value="STROIDFINGER"/>
</dbReference>
<dbReference type="InterPro" id="IPR000536">
    <property type="entry name" value="Nucl_hrmn_rcpt_lig-bd"/>
</dbReference>
<keyword evidence="4 10" id="KW-0862">Zinc</keyword>
<dbReference type="AlphaFoldDB" id="A0AAW2I6F4"/>
<feature type="compositionally biased region" description="Polar residues" evidence="11">
    <location>
        <begin position="223"/>
        <end position="233"/>
    </location>
</feature>
<evidence type="ECO:0000256" key="1">
    <source>
        <dbReference type="ARBA" id="ARBA00004123"/>
    </source>
</evidence>
<keyword evidence="2 10" id="KW-0479">Metal-binding</keyword>
<dbReference type="CDD" id="cd07164">
    <property type="entry name" value="NR_DBD_PNR_like_1"/>
    <property type="match status" value="1"/>
</dbReference>
<dbReference type="SMART" id="SM00399">
    <property type="entry name" value="ZnF_C4"/>
    <property type="match status" value="1"/>
</dbReference>
<keyword evidence="7 10" id="KW-0804">Transcription</keyword>
<accession>A0AAW2I6F4</accession>
<dbReference type="GO" id="GO:0008270">
    <property type="term" value="F:zinc ion binding"/>
    <property type="evidence" value="ECO:0007669"/>
    <property type="project" value="UniProtKB-KW"/>
</dbReference>
<dbReference type="Gene3D" id="1.10.565.10">
    <property type="entry name" value="Retinoid X Receptor"/>
    <property type="match status" value="1"/>
</dbReference>
<dbReference type="InterPro" id="IPR001628">
    <property type="entry name" value="Znf_hrmn_rcpt"/>
</dbReference>
<comment type="similarity">
    <text evidence="10">Belongs to the nuclear hormone receptor family.</text>
</comment>
<comment type="subcellular location">
    <subcellularLocation>
        <location evidence="1 10">Nucleus</location>
    </subcellularLocation>
</comment>
<sequence length="438" mass="49043">MEFKADGLCKVCGDKASGKHYGVPSCDGCRGFFKRSIRRGLAYQCKESGSCVVDVTRRNQCQACRFKKCLAVNMKRDAVQHERAPRASLAASQCPSLTNARRHGFGFSSHAGFFGPAASVIDFPAYQLIYPQPTFPFQFGIKPHSLGLPHGLGLRIFNCPGPNGSIVPNFRTTEPAQTPGSSFHPFRRSEESKIIVEDRLRTPASAGSAEEDEVTSSEEARDTQTNFRTCTLPTDQNPIELPLTPGSENIYEFAAKLLFLTVKWARSIPSFLQLSFHDQSILLEDSWSDLFILSAAQWTLPIDEDYLVSMTSASVTKQQLLEKEARRLKETIARFTIMRVDHTEYACLKTLTLFKSEATGLRDRVRVEMLQDQTHIVLHDHCISQDSPKARFGKLLMLLSSVSVFSKEIIEELLFRKTIGSISIERVVIDMLKNTYNG</sequence>
<evidence type="ECO:0000256" key="5">
    <source>
        <dbReference type="ARBA" id="ARBA00023015"/>
    </source>
</evidence>
<evidence type="ECO:0000256" key="2">
    <source>
        <dbReference type="ARBA" id="ARBA00022723"/>
    </source>
</evidence>
<dbReference type="InterPro" id="IPR013088">
    <property type="entry name" value="Znf_NHR/GATA"/>
</dbReference>
<evidence type="ECO:0000259" key="13">
    <source>
        <dbReference type="PROSITE" id="PS51843"/>
    </source>
</evidence>
<evidence type="ECO:0000256" key="6">
    <source>
        <dbReference type="ARBA" id="ARBA00023125"/>
    </source>
</evidence>
<keyword evidence="9 10" id="KW-0539">Nucleus</keyword>
<evidence type="ECO:0000256" key="9">
    <source>
        <dbReference type="ARBA" id="ARBA00023242"/>
    </source>
</evidence>
<keyword evidence="5 10" id="KW-0805">Transcription regulation</keyword>
<dbReference type="GO" id="GO:0005634">
    <property type="term" value="C:nucleus"/>
    <property type="evidence" value="ECO:0007669"/>
    <property type="project" value="UniProtKB-SubCell"/>
</dbReference>
<dbReference type="InterPro" id="IPR035500">
    <property type="entry name" value="NHR-like_dom_sf"/>
</dbReference>
<evidence type="ECO:0000256" key="3">
    <source>
        <dbReference type="ARBA" id="ARBA00022771"/>
    </source>
</evidence>
<feature type="domain" description="Nuclear receptor" evidence="12">
    <location>
        <begin position="6"/>
        <end position="81"/>
    </location>
</feature>
<dbReference type="EMBL" id="JARGDH010000002">
    <property type="protein sequence ID" value="KAL0277373.1"/>
    <property type="molecule type" value="Genomic_DNA"/>
</dbReference>
<dbReference type="Pfam" id="PF00105">
    <property type="entry name" value="zf-C4"/>
    <property type="match status" value="1"/>
</dbReference>
<evidence type="ECO:0008006" key="15">
    <source>
        <dbReference type="Google" id="ProtNLM"/>
    </source>
</evidence>
<dbReference type="PANTHER" id="PTHR24083">
    <property type="entry name" value="NUCLEAR HORMONE RECEPTOR"/>
    <property type="match status" value="1"/>
</dbReference>
<dbReference type="FunFam" id="3.30.50.10:FF:000058">
    <property type="entry name" value="Nuclear Hormone Receptor family"/>
    <property type="match status" value="1"/>
</dbReference>
<dbReference type="PRINTS" id="PR00398">
    <property type="entry name" value="STRDHORMONER"/>
</dbReference>
<organism evidence="14">
    <name type="scientific">Menopon gallinae</name>
    <name type="common">poultry shaft louse</name>
    <dbReference type="NCBI Taxonomy" id="328185"/>
    <lineage>
        <taxon>Eukaryota</taxon>
        <taxon>Metazoa</taxon>
        <taxon>Ecdysozoa</taxon>
        <taxon>Arthropoda</taxon>
        <taxon>Hexapoda</taxon>
        <taxon>Insecta</taxon>
        <taxon>Pterygota</taxon>
        <taxon>Neoptera</taxon>
        <taxon>Paraneoptera</taxon>
        <taxon>Psocodea</taxon>
        <taxon>Troctomorpha</taxon>
        <taxon>Phthiraptera</taxon>
        <taxon>Amblycera</taxon>
        <taxon>Menoponidae</taxon>
        <taxon>Menopon</taxon>
    </lineage>
</organism>
<dbReference type="PROSITE" id="PS51030">
    <property type="entry name" value="NUCLEAR_REC_DBD_2"/>
    <property type="match status" value="1"/>
</dbReference>
<dbReference type="Pfam" id="PF00104">
    <property type="entry name" value="Hormone_recep"/>
    <property type="match status" value="1"/>
</dbReference>
<name>A0AAW2I6F4_9NEOP</name>
<dbReference type="InterPro" id="IPR001723">
    <property type="entry name" value="Nuclear_hrmn_rcpt"/>
</dbReference>
<comment type="caution">
    <text evidence="14">The sequence shown here is derived from an EMBL/GenBank/DDBJ whole genome shotgun (WGS) entry which is preliminary data.</text>
</comment>
<dbReference type="SUPFAM" id="SSF48508">
    <property type="entry name" value="Nuclear receptor ligand-binding domain"/>
    <property type="match status" value="1"/>
</dbReference>
<dbReference type="PROSITE" id="PS51843">
    <property type="entry name" value="NR_LBD"/>
    <property type="match status" value="1"/>
</dbReference>
<dbReference type="GO" id="GO:0003700">
    <property type="term" value="F:DNA-binding transcription factor activity"/>
    <property type="evidence" value="ECO:0007669"/>
    <property type="project" value="InterPro"/>
</dbReference>
<evidence type="ECO:0000256" key="11">
    <source>
        <dbReference type="SAM" id="MobiDB-lite"/>
    </source>
</evidence>
<evidence type="ECO:0000256" key="4">
    <source>
        <dbReference type="ARBA" id="ARBA00022833"/>
    </source>
</evidence>
<keyword evidence="3 10" id="KW-0863">Zinc-finger</keyword>
<dbReference type="SUPFAM" id="SSF57716">
    <property type="entry name" value="Glucocorticoid receptor-like (DNA-binding domain)"/>
    <property type="match status" value="1"/>
</dbReference>
<dbReference type="Gene3D" id="3.30.50.10">
    <property type="entry name" value="Erythroid Transcription Factor GATA-1, subunit A"/>
    <property type="match status" value="1"/>
</dbReference>
<keyword evidence="6 10" id="KW-0238">DNA-binding</keyword>
<evidence type="ECO:0000256" key="10">
    <source>
        <dbReference type="RuleBase" id="RU004334"/>
    </source>
</evidence>
<dbReference type="InterPro" id="IPR050274">
    <property type="entry name" value="Nuclear_hormone_rcpt_NR2"/>
</dbReference>
<keyword evidence="8 10" id="KW-0675">Receptor</keyword>
<dbReference type="SMART" id="SM00430">
    <property type="entry name" value="HOLI"/>
    <property type="match status" value="1"/>
</dbReference>
<dbReference type="PROSITE" id="PS00031">
    <property type="entry name" value="NUCLEAR_REC_DBD_1"/>
    <property type="match status" value="1"/>
</dbReference>
<evidence type="ECO:0000313" key="14">
    <source>
        <dbReference type="EMBL" id="KAL0277373.1"/>
    </source>
</evidence>
<evidence type="ECO:0000256" key="8">
    <source>
        <dbReference type="ARBA" id="ARBA00023170"/>
    </source>
</evidence>
<dbReference type="GO" id="GO:0043565">
    <property type="term" value="F:sequence-specific DNA binding"/>
    <property type="evidence" value="ECO:0007669"/>
    <property type="project" value="InterPro"/>
</dbReference>
<evidence type="ECO:0000256" key="7">
    <source>
        <dbReference type="ARBA" id="ARBA00023163"/>
    </source>
</evidence>
<reference evidence="14" key="1">
    <citation type="journal article" date="2024" name="Gigascience">
        <title>Chromosome-level genome of the poultry shaft louse Menopon gallinae provides insight into the host-switching and adaptive evolution of parasitic lice.</title>
        <authorList>
            <person name="Xu Y."/>
            <person name="Ma L."/>
            <person name="Liu S."/>
            <person name="Liang Y."/>
            <person name="Liu Q."/>
            <person name="He Z."/>
            <person name="Tian L."/>
            <person name="Duan Y."/>
            <person name="Cai W."/>
            <person name="Li H."/>
            <person name="Song F."/>
        </authorList>
    </citation>
    <scope>NUCLEOTIDE SEQUENCE</scope>
    <source>
        <strain evidence="14">Cailab_2023a</strain>
    </source>
</reference>
<feature type="domain" description="NR LBD" evidence="13">
    <location>
        <begin position="210"/>
        <end position="435"/>
    </location>
</feature>